<evidence type="ECO:0000256" key="2">
    <source>
        <dbReference type="ARBA" id="ARBA00022698"/>
    </source>
</evidence>
<dbReference type="InterPro" id="IPR043504">
    <property type="entry name" value="Peptidase_S1_PA_chymotrypsin"/>
</dbReference>
<dbReference type="Bgee" id="ENSECAG00000002509">
    <property type="expression patterns" value="Expressed in testis and 3 other cell types or tissues"/>
</dbReference>
<dbReference type="FunFam" id="2.40.10.10:FF:000127">
    <property type="entry name" value="Probable threonine protease PRSS50"/>
    <property type="match status" value="1"/>
</dbReference>
<dbReference type="PROSITE" id="PS50240">
    <property type="entry name" value="TRYPSIN_DOM"/>
    <property type="match status" value="1"/>
</dbReference>
<dbReference type="Gene3D" id="2.40.10.10">
    <property type="entry name" value="Trypsin-like serine proteases"/>
    <property type="match status" value="3"/>
</dbReference>
<dbReference type="AlphaFoldDB" id="A0A5F5PS25"/>
<protein>
    <recommendedName>
        <fullName evidence="9">Probable threonine protease PRSS50</fullName>
    </recommendedName>
    <alternativeName>
        <fullName evidence="10">Serine protease 50</fullName>
    </alternativeName>
    <alternativeName>
        <fullName evidence="11">Testis-specific protease-like protein 50</fullName>
    </alternativeName>
</protein>
<evidence type="ECO:0000256" key="1">
    <source>
        <dbReference type="ARBA" id="ARBA00022670"/>
    </source>
</evidence>
<evidence type="ECO:0000313" key="14">
    <source>
        <dbReference type="Proteomes" id="UP000002281"/>
    </source>
</evidence>
<dbReference type="FunFam" id="2.40.10.10:FF:000073">
    <property type="entry name" value="Trypsin alpha"/>
    <property type="match status" value="1"/>
</dbReference>
<dbReference type="SMART" id="SM00020">
    <property type="entry name" value="Tryp_SPc"/>
    <property type="match status" value="2"/>
</dbReference>
<proteinExistence type="predicted"/>
<sequence length="520" mass="57696">MACRPGELQGFTYPLSSARLGNQLYVEDSWLQACGQTNISCKMVKGKLVEVGKWPWQASILFLGMYICSGSLIHHQWILTAAHCLQRSTDPKQYSVRVGVQRLPENGTQLLVTRIVIHEGFNNLISQDVALLKLRDPVSWSPLIQPVCLPSTNFKPSIGTMCWVIGWGLTDTQGCLGAGEAPGALCVAAPTDPGAPCAPSGTGPSGKPRLHRLVSTIRPQTFTIRWPDPVSKVTVDFVPTCGVSYEQDPTLRDPEAMARRWPWMVSVQANGTHICAGTLIASQWVLTVAHCLIQRDVVYSVRAGSPWIDQMVQTTSDVPVSQVIVNSKFQSRRYWSWIGQDNDIALLKLEGALKYSKYIGPICLPGLDYVMKDQSLCTVTGWGRPRADGVWPQFRTIQEKEVTVVNSTECDSVYHRFSKIPSLVRIINSQMICAEDLDREQFCYETSGEPLACPVESTWYLVGMVSWGPGCKKSKPPPIYLQISSYQHWIWERVTGQALPAPPRALFLVLPLPLSLLTVL</sequence>
<reference evidence="13" key="2">
    <citation type="submission" date="2025-08" db="UniProtKB">
        <authorList>
            <consortium name="Ensembl"/>
        </authorList>
    </citation>
    <scope>IDENTIFICATION</scope>
    <source>
        <strain evidence="13">Thoroughbred</strain>
    </source>
</reference>
<dbReference type="GO" id="GO:0005783">
    <property type="term" value="C:endoplasmic reticulum"/>
    <property type="evidence" value="ECO:0000318"/>
    <property type="project" value="GO_Central"/>
</dbReference>
<organism evidence="13 14">
    <name type="scientific">Equus caballus</name>
    <name type="common">Horse</name>
    <dbReference type="NCBI Taxonomy" id="9796"/>
    <lineage>
        <taxon>Eukaryota</taxon>
        <taxon>Metazoa</taxon>
        <taxon>Chordata</taxon>
        <taxon>Craniata</taxon>
        <taxon>Vertebrata</taxon>
        <taxon>Euteleostomi</taxon>
        <taxon>Mammalia</taxon>
        <taxon>Eutheria</taxon>
        <taxon>Laurasiatheria</taxon>
        <taxon>Perissodactyla</taxon>
        <taxon>Equidae</taxon>
        <taxon>Equus</taxon>
    </lineage>
</organism>
<dbReference type="Ensembl" id="ENSECAT00000077404.2">
    <property type="protein sequence ID" value="ENSECAP00000051288.2"/>
    <property type="gene ID" value="ENSECAG00000006996.4"/>
</dbReference>
<evidence type="ECO:0000256" key="3">
    <source>
        <dbReference type="ARBA" id="ARBA00022729"/>
    </source>
</evidence>
<accession>A0A5F5PS25</accession>
<evidence type="ECO:0000256" key="7">
    <source>
        <dbReference type="ARBA" id="ARBA00023180"/>
    </source>
</evidence>
<dbReference type="FunFam" id="2.40.10.10:FF:000106">
    <property type="entry name" value="Probable threonine protease PRSS50"/>
    <property type="match status" value="1"/>
</dbReference>
<evidence type="ECO:0000256" key="6">
    <source>
        <dbReference type="ARBA" id="ARBA00023157"/>
    </source>
</evidence>
<evidence type="ECO:0000259" key="12">
    <source>
        <dbReference type="PROSITE" id="PS50240"/>
    </source>
</evidence>
<keyword evidence="7" id="KW-0325">Glycoprotein</keyword>
<dbReference type="GO" id="GO:0006508">
    <property type="term" value="P:proteolysis"/>
    <property type="evidence" value="ECO:0007669"/>
    <property type="project" value="UniProtKB-KW"/>
</dbReference>
<name>A0A5F5PS25_HORSE</name>
<dbReference type="PROSITE" id="PS00134">
    <property type="entry name" value="TRYPSIN_HIS"/>
    <property type="match status" value="1"/>
</dbReference>
<evidence type="ECO:0000256" key="11">
    <source>
        <dbReference type="ARBA" id="ARBA00080183"/>
    </source>
</evidence>
<evidence type="ECO:0000256" key="9">
    <source>
        <dbReference type="ARBA" id="ARBA00072446"/>
    </source>
</evidence>
<feature type="domain" description="Peptidase S1" evidence="12">
    <location>
        <begin position="43"/>
        <end position="495"/>
    </location>
</feature>
<dbReference type="GO" id="GO:0004298">
    <property type="term" value="F:threonine-type endopeptidase activity"/>
    <property type="evidence" value="ECO:0000318"/>
    <property type="project" value="GO_Central"/>
</dbReference>
<dbReference type="Pfam" id="PF00089">
    <property type="entry name" value="Trypsin"/>
    <property type="match status" value="2"/>
</dbReference>
<dbReference type="SUPFAM" id="SSF50494">
    <property type="entry name" value="Trypsin-like serine proteases"/>
    <property type="match status" value="2"/>
</dbReference>
<dbReference type="InterPro" id="IPR001314">
    <property type="entry name" value="Peptidase_S1A"/>
</dbReference>
<keyword evidence="3" id="KW-0732">Signal</keyword>
<dbReference type="InterPro" id="IPR001254">
    <property type="entry name" value="Trypsin_dom"/>
</dbReference>
<evidence type="ECO:0000313" key="13">
    <source>
        <dbReference type="Ensembl" id="ENSECAP00000051288.2"/>
    </source>
</evidence>
<evidence type="ECO:0000256" key="10">
    <source>
        <dbReference type="ARBA" id="ARBA00075622"/>
    </source>
</evidence>
<gene>
    <name evidence="13" type="primary">PRSS50</name>
    <name evidence="13" type="synonym">LOC138918230</name>
</gene>
<dbReference type="GO" id="GO:0004252">
    <property type="term" value="F:serine-type endopeptidase activity"/>
    <property type="evidence" value="ECO:0007669"/>
    <property type="project" value="InterPro"/>
</dbReference>
<keyword evidence="1" id="KW-0645">Protease</keyword>
<dbReference type="GeneTree" id="ENSGT00940000162593"/>
<dbReference type="CDD" id="cd00190">
    <property type="entry name" value="Tryp_SPc"/>
    <property type="match status" value="2"/>
</dbReference>
<dbReference type="OrthoDB" id="9448935at2759"/>
<keyword evidence="5" id="KW-0720">Serine protease</keyword>
<reference evidence="13 14" key="1">
    <citation type="journal article" date="2009" name="Science">
        <title>Genome sequence, comparative analysis, and population genetics of the domestic horse.</title>
        <authorList>
            <consortium name="Broad Institute Genome Sequencing Platform"/>
            <consortium name="Broad Institute Whole Genome Assembly Team"/>
            <person name="Wade C.M."/>
            <person name="Giulotto E."/>
            <person name="Sigurdsson S."/>
            <person name="Zoli M."/>
            <person name="Gnerre S."/>
            <person name="Imsland F."/>
            <person name="Lear T.L."/>
            <person name="Adelson D.L."/>
            <person name="Bailey E."/>
            <person name="Bellone R.R."/>
            <person name="Bloecker H."/>
            <person name="Distl O."/>
            <person name="Edgar R.C."/>
            <person name="Garber M."/>
            <person name="Leeb T."/>
            <person name="Mauceli E."/>
            <person name="MacLeod J.N."/>
            <person name="Penedo M.C.T."/>
            <person name="Raison J.M."/>
            <person name="Sharpe T."/>
            <person name="Vogel J."/>
            <person name="Andersson L."/>
            <person name="Antczak D.F."/>
            <person name="Biagi T."/>
            <person name="Binns M.M."/>
            <person name="Chowdhary B.P."/>
            <person name="Coleman S.J."/>
            <person name="Della Valle G."/>
            <person name="Fryc S."/>
            <person name="Guerin G."/>
            <person name="Hasegawa T."/>
            <person name="Hill E.W."/>
            <person name="Jurka J."/>
            <person name="Kiialainen A."/>
            <person name="Lindgren G."/>
            <person name="Liu J."/>
            <person name="Magnani E."/>
            <person name="Mickelson J.R."/>
            <person name="Murray J."/>
            <person name="Nergadze S.G."/>
            <person name="Onofrio R."/>
            <person name="Pedroni S."/>
            <person name="Piras M.F."/>
            <person name="Raudsepp T."/>
            <person name="Rocchi M."/>
            <person name="Roeed K.H."/>
            <person name="Ryder O.A."/>
            <person name="Searle S."/>
            <person name="Skow L."/>
            <person name="Swinburne J.E."/>
            <person name="Syvaenen A.C."/>
            <person name="Tozaki T."/>
            <person name="Valberg S.J."/>
            <person name="Vaudin M."/>
            <person name="White J.R."/>
            <person name="Zody M.C."/>
            <person name="Lander E.S."/>
            <person name="Lindblad-Toh K."/>
        </authorList>
    </citation>
    <scope>NUCLEOTIDE SEQUENCE [LARGE SCALE GENOMIC DNA]</scope>
    <source>
        <strain evidence="13 14">Thoroughbred</strain>
    </source>
</reference>
<comment type="function">
    <text evidence="8">May be involved in proteolysis through its threonine endopeptidase activity.</text>
</comment>
<keyword evidence="2" id="KW-0888">Threonine protease</keyword>
<dbReference type="Proteomes" id="UP000002281">
    <property type="component" value="Chromosome 16"/>
</dbReference>
<evidence type="ECO:0000256" key="4">
    <source>
        <dbReference type="ARBA" id="ARBA00022801"/>
    </source>
</evidence>
<dbReference type="PRINTS" id="PR00722">
    <property type="entry name" value="CHYMOTRYPSIN"/>
</dbReference>
<dbReference type="InterPro" id="IPR009003">
    <property type="entry name" value="Peptidase_S1_PA"/>
</dbReference>
<evidence type="ECO:0000256" key="8">
    <source>
        <dbReference type="ARBA" id="ARBA00056912"/>
    </source>
</evidence>
<keyword evidence="14" id="KW-1185">Reference proteome</keyword>
<keyword evidence="6" id="KW-1015">Disulfide bond</keyword>
<dbReference type="GO" id="GO:0008236">
    <property type="term" value="F:serine-type peptidase activity"/>
    <property type="evidence" value="ECO:0000318"/>
    <property type="project" value="GO_Central"/>
</dbReference>
<reference evidence="13" key="3">
    <citation type="submission" date="2025-09" db="UniProtKB">
        <authorList>
            <consortium name="Ensembl"/>
        </authorList>
    </citation>
    <scope>IDENTIFICATION</scope>
    <source>
        <strain evidence="13">Thoroughbred</strain>
    </source>
</reference>
<dbReference type="PANTHER" id="PTHR24253:SF35">
    <property type="entry name" value="THREONINE PROTEASE PRSS50-RELATED"/>
    <property type="match status" value="1"/>
</dbReference>
<evidence type="ECO:0000256" key="5">
    <source>
        <dbReference type="ARBA" id="ARBA00022825"/>
    </source>
</evidence>
<dbReference type="InterPro" id="IPR018114">
    <property type="entry name" value="TRYPSIN_HIS"/>
</dbReference>
<keyword evidence="4" id="KW-0378">Hydrolase</keyword>
<dbReference type="PANTHER" id="PTHR24253">
    <property type="entry name" value="TRANSMEMBRANE PROTEASE SERINE"/>
    <property type="match status" value="1"/>
</dbReference>